<evidence type="ECO:0000259" key="1">
    <source>
        <dbReference type="Pfam" id="PF12146"/>
    </source>
</evidence>
<dbReference type="PANTHER" id="PTHR11614">
    <property type="entry name" value="PHOSPHOLIPASE-RELATED"/>
    <property type="match status" value="1"/>
</dbReference>
<dbReference type="GO" id="GO:0016787">
    <property type="term" value="F:hydrolase activity"/>
    <property type="evidence" value="ECO:0007669"/>
    <property type="project" value="UniProtKB-KW"/>
</dbReference>
<proteinExistence type="predicted"/>
<dbReference type="PIRSF" id="PIRSF017388">
    <property type="entry name" value="Esterase_lipase"/>
    <property type="match status" value="1"/>
</dbReference>
<accession>A0ABS5LIZ0</accession>
<evidence type="ECO:0000313" key="2">
    <source>
        <dbReference type="EMBL" id="MBS2970604.1"/>
    </source>
</evidence>
<organism evidence="2 3">
    <name type="scientific">Metabacillus flavus</name>
    <dbReference type="NCBI Taxonomy" id="2823519"/>
    <lineage>
        <taxon>Bacteria</taxon>
        <taxon>Bacillati</taxon>
        <taxon>Bacillota</taxon>
        <taxon>Bacilli</taxon>
        <taxon>Bacillales</taxon>
        <taxon>Bacillaceae</taxon>
        <taxon>Metabacillus</taxon>
    </lineage>
</organism>
<dbReference type="InterPro" id="IPR029058">
    <property type="entry name" value="AB_hydrolase_fold"/>
</dbReference>
<comment type="caution">
    <text evidence="2">The sequence shown here is derived from an EMBL/GenBank/DDBJ whole genome shotgun (WGS) entry which is preliminary data.</text>
</comment>
<dbReference type="InterPro" id="IPR012354">
    <property type="entry name" value="Esterase_lipase"/>
</dbReference>
<protein>
    <submittedName>
        <fullName evidence="2">Alpha/beta fold hydrolase</fullName>
    </submittedName>
</protein>
<reference evidence="2 3" key="1">
    <citation type="submission" date="2021-04" db="EMBL/GenBank/DDBJ databases">
        <title>Metabacillus sp. strain KIGAM252 whole genome sequence.</title>
        <authorList>
            <person name="Seo M.-J."/>
            <person name="Cho E.-S."/>
            <person name="Hwang C.Y."/>
            <person name="Yoon D.J."/>
        </authorList>
    </citation>
    <scope>NUCLEOTIDE SEQUENCE [LARGE SCALE GENOMIC DNA]</scope>
    <source>
        <strain evidence="2 3">KIGAM252</strain>
    </source>
</reference>
<feature type="domain" description="Serine aminopeptidase S33" evidence="1">
    <location>
        <begin position="20"/>
        <end position="129"/>
    </location>
</feature>
<name>A0ABS5LIZ0_9BACI</name>
<dbReference type="InterPro" id="IPR022742">
    <property type="entry name" value="Hydrolase_4"/>
</dbReference>
<keyword evidence="3" id="KW-1185">Reference proteome</keyword>
<dbReference type="InterPro" id="IPR051044">
    <property type="entry name" value="MAG_DAG_Lipase"/>
</dbReference>
<dbReference type="EMBL" id="JAGVRK010000001">
    <property type="protein sequence ID" value="MBS2970604.1"/>
    <property type="molecule type" value="Genomic_DNA"/>
</dbReference>
<gene>
    <name evidence="2" type="ORF">J9317_17810</name>
</gene>
<dbReference type="Pfam" id="PF12146">
    <property type="entry name" value="Hydrolase_4"/>
    <property type="match status" value="2"/>
</dbReference>
<keyword evidence="2" id="KW-0378">Hydrolase</keyword>
<dbReference type="Gene3D" id="3.40.50.1820">
    <property type="entry name" value="alpha/beta hydrolase"/>
    <property type="match status" value="1"/>
</dbReference>
<evidence type="ECO:0000313" key="3">
    <source>
        <dbReference type="Proteomes" id="UP000682403"/>
    </source>
</evidence>
<dbReference type="SUPFAM" id="SSF53474">
    <property type="entry name" value="alpha/beta-Hydrolases"/>
    <property type="match status" value="1"/>
</dbReference>
<feature type="domain" description="Serine aminopeptidase S33" evidence="1">
    <location>
        <begin position="156"/>
        <end position="224"/>
    </location>
</feature>
<sequence length="258" mass="28461">MKELKRVMTGAQSFSIHKSSEQAILLCHGFNGTPQSMESLGEKFASLGYSVYAPRLAGHGTCPSDMELCSVQDWYRSLETAYLKLRSRFKKVFVIGQSMGGSLTIKLASQFTQIDGIGLINAALEVPEYEKIVGDTGFIKEGRPDIKDPSVEEIAYEKIPVKAISELRKAMNEAKVKLAEVTCPVVVFCSPEDHVVPAACSEKIMESISANRKKVISLPNSYHVASMDFDQDLIVREANQFFSIQKTALPANRKSMNA</sequence>
<dbReference type="Proteomes" id="UP000682403">
    <property type="component" value="Unassembled WGS sequence"/>
</dbReference>
<dbReference type="RefSeq" id="WP_211561123.1">
    <property type="nucleotide sequence ID" value="NZ_JAGVRK010000001.1"/>
</dbReference>